<organism evidence="1 2">
    <name type="scientific">Dermacentor silvarum</name>
    <name type="common">Tick</name>
    <dbReference type="NCBI Taxonomy" id="543639"/>
    <lineage>
        <taxon>Eukaryota</taxon>
        <taxon>Metazoa</taxon>
        <taxon>Ecdysozoa</taxon>
        <taxon>Arthropoda</taxon>
        <taxon>Chelicerata</taxon>
        <taxon>Arachnida</taxon>
        <taxon>Acari</taxon>
        <taxon>Parasitiformes</taxon>
        <taxon>Ixodida</taxon>
        <taxon>Ixodoidea</taxon>
        <taxon>Ixodidae</taxon>
        <taxon>Rhipicephalinae</taxon>
        <taxon>Dermacentor</taxon>
    </lineage>
</organism>
<dbReference type="EMBL" id="CM023475">
    <property type="protein sequence ID" value="KAH7945093.1"/>
    <property type="molecule type" value="Genomic_DNA"/>
</dbReference>
<sequence>MTLGRKYATILTVRAHFLGIPFAEPPVGALRFKRPVAKKPWGGQLRAVEFSKPCFQRRGKVPAGPWQAEESESSEDCLYLNVWTPSNRSSDVPLPAMLWLHGGSFRIGSANLDVYDGSVLASYGQMVVVSTNYRLGAFGFMNANTSDVPGNVGLWDQYLALRWLHENVGAFGGDVAGSLAADQGARQKDHHAERDTAVAPASGERKWHSRCVEAGARPRSMRRLPLW</sequence>
<name>A0ACB8CJJ4_DERSI</name>
<evidence type="ECO:0000313" key="2">
    <source>
        <dbReference type="Proteomes" id="UP000821865"/>
    </source>
</evidence>
<dbReference type="Proteomes" id="UP000821865">
    <property type="component" value="Chromosome 6"/>
</dbReference>
<proteinExistence type="predicted"/>
<keyword evidence="2" id="KW-1185">Reference proteome</keyword>
<accession>A0ACB8CJJ4</accession>
<protein>
    <submittedName>
        <fullName evidence="1">Uncharacterized protein</fullName>
    </submittedName>
</protein>
<comment type="caution">
    <text evidence="1">The sequence shown here is derived from an EMBL/GenBank/DDBJ whole genome shotgun (WGS) entry which is preliminary data.</text>
</comment>
<reference evidence="1" key="1">
    <citation type="submission" date="2020-05" db="EMBL/GenBank/DDBJ databases">
        <title>Large-scale comparative analyses of tick genomes elucidate their genetic diversity and vector capacities.</title>
        <authorList>
            <person name="Jia N."/>
            <person name="Wang J."/>
            <person name="Shi W."/>
            <person name="Du L."/>
            <person name="Sun Y."/>
            <person name="Zhan W."/>
            <person name="Jiang J."/>
            <person name="Wang Q."/>
            <person name="Zhang B."/>
            <person name="Ji P."/>
            <person name="Sakyi L.B."/>
            <person name="Cui X."/>
            <person name="Yuan T."/>
            <person name="Jiang B."/>
            <person name="Yang W."/>
            <person name="Lam T.T.-Y."/>
            <person name="Chang Q."/>
            <person name="Ding S."/>
            <person name="Wang X."/>
            <person name="Zhu J."/>
            <person name="Ruan X."/>
            <person name="Zhao L."/>
            <person name="Wei J."/>
            <person name="Que T."/>
            <person name="Du C."/>
            <person name="Cheng J."/>
            <person name="Dai P."/>
            <person name="Han X."/>
            <person name="Huang E."/>
            <person name="Gao Y."/>
            <person name="Liu J."/>
            <person name="Shao H."/>
            <person name="Ye R."/>
            <person name="Li L."/>
            <person name="Wei W."/>
            <person name="Wang X."/>
            <person name="Wang C."/>
            <person name="Yang T."/>
            <person name="Huo Q."/>
            <person name="Li W."/>
            <person name="Guo W."/>
            <person name="Chen H."/>
            <person name="Zhou L."/>
            <person name="Ni X."/>
            <person name="Tian J."/>
            <person name="Zhou Y."/>
            <person name="Sheng Y."/>
            <person name="Liu T."/>
            <person name="Pan Y."/>
            <person name="Xia L."/>
            <person name="Li J."/>
            <person name="Zhao F."/>
            <person name="Cao W."/>
        </authorList>
    </citation>
    <scope>NUCLEOTIDE SEQUENCE</scope>
    <source>
        <strain evidence="1">Dsil-2018</strain>
    </source>
</reference>
<gene>
    <name evidence="1" type="ORF">HPB49_006819</name>
</gene>
<evidence type="ECO:0000313" key="1">
    <source>
        <dbReference type="EMBL" id="KAH7945093.1"/>
    </source>
</evidence>